<evidence type="ECO:0000313" key="2">
    <source>
        <dbReference type="WBParaSite" id="L893_g18431.t1"/>
    </source>
</evidence>
<accession>A0A1I7YPK0</accession>
<dbReference type="WBParaSite" id="L893_g18431.t1">
    <property type="protein sequence ID" value="L893_g18431.t1"/>
    <property type="gene ID" value="L893_g18431"/>
</dbReference>
<name>A0A1I7YPK0_9BILA</name>
<protein>
    <submittedName>
        <fullName evidence="2">RGS domain-containing protein</fullName>
    </submittedName>
</protein>
<keyword evidence="1" id="KW-1185">Reference proteome</keyword>
<sequence length="177" mass="20721">MSRFPASSIRRPRVVKHPNLLDLFKTLTDADKKVINDYMAVFSPPRMDNPAYLYYMSTAEVSPPRRETTANFGDLSPAVKNLYEDMHTYIEIPSFVDPTTERFAEQARKILAKYDALSAEEKAQFQREFPVMTGHIDDLRLYFKIDSFLDSSESHRREREEQEPLRLQMSKMFKPLC</sequence>
<proteinExistence type="predicted"/>
<evidence type="ECO:0000313" key="1">
    <source>
        <dbReference type="Proteomes" id="UP000095287"/>
    </source>
</evidence>
<organism evidence="1 2">
    <name type="scientific">Steinernema glaseri</name>
    <dbReference type="NCBI Taxonomy" id="37863"/>
    <lineage>
        <taxon>Eukaryota</taxon>
        <taxon>Metazoa</taxon>
        <taxon>Ecdysozoa</taxon>
        <taxon>Nematoda</taxon>
        <taxon>Chromadorea</taxon>
        <taxon>Rhabditida</taxon>
        <taxon>Tylenchina</taxon>
        <taxon>Panagrolaimomorpha</taxon>
        <taxon>Strongyloidoidea</taxon>
        <taxon>Steinernematidae</taxon>
        <taxon>Steinernema</taxon>
    </lineage>
</organism>
<dbReference type="Proteomes" id="UP000095287">
    <property type="component" value="Unplaced"/>
</dbReference>
<dbReference type="AlphaFoldDB" id="A0A1I7YPK0"/>
<dbReference type="Gene3D" id="1.20.120.1100">
    <property type="match status" value="1"/>
</dbReference>
<reference evidence="2" key="1">
    <citation type="submission" date="2016-11" db="UniProtKB">
        <authorList>
            <consortium name="WormBaseParasite"/>
        </authorList>
    </citation>
    <scope>IDENTIFICATION</scope>
</reference>